<protein>
    <submittedName>
        <fullName evidence="1">50S ribosomal protein L3</fullName>
    </submittedName>
</protein>
<dbReference type="EMBL" id="BKCP01009292">
    <property type="protein sequence ID" value="GER50493.1"/>
    <property type="molecule type" value="Genomic_DNA"/>
</dbReference>
<dbReference type="GO" id="GO:0005840">
    <property type="term" value="C:ribosome"/>
    <property type="evidence" value="ECO:0007669"/>
    <property type="project" value="UniProtKB-KW"/>
</dbReference>
<keyword evidence="1" id="KW-0689">Ribosomal protein</keyword>
<dbReference type="Proteomes" id="UP000325081">
    <property type="component" value="Unassembled WGS sequence"/>
</dbReference>
<accession>A0A5A7QYM1</accession>
<comment type="caution">
    <text evidence="1">The sequence shown here is derived from an EMBL/GenBank/DDBJ whole genome shotgun (WGS) entry which is preliminary data.</text>
</comment>
<feature type="non-terminal residue" evidence="1">
    <location>
        <position position="1"/>
    </location>
</feature>
<gene>
    <name evidence="1" type="ORF">STAS_27805</name>
</gene>
<evidence type="ECO:0000313" key="2">
    <source>
        <dbReference type="Proteomes" id="UP000325081"/>
    </source>
</evidence>
<proteinExistence type="predicted"/>
<dbReference type="AlphaFoldDB" id="A0A5A7QYM1"/>
<organism evidence="1 2">
    <name type="scientific">Striga asiatica</name>
    <name type="common">Asiatic witchweed</name>
    <name type="synonym">Buchnera asiatica</name>
    <dbReference type="NCBI Taxonomy" id="4170"/>
    <lineage>
        <taxon>Eukaryota</taxon>
        <taxon>Viridiplantae</taxon>
        <taxon>Streptophyta</taxon>
        <taxon>Embryophyta</taxon>
        <taxon>Tracheophyta</taxon>
        <taxon>Spermatophyta</taxon>
        <taxon>Magnoliopsida</taxon>
        <taxon>eudicotyledons</taxon>
        <taxon>Gunneridae</taxon>
        <taxon>Pentapetalae</taxon>
        <taxon>asterids</taxon>
        <taxon>lamiids</taxon>
        <taxon>Lamiales</taxon>
        <taxon>Orobanchaceae</taxon>
        <taxon>Buchnereae</taxon>
        <taxon>Striga</taxon>
    </lineage>
</organism>
<feature type="non-terminal residue" evidence="1">
    <location>
        <position position="217"/>
    </location>
</feature>
<keyword evidence="1" id="KW-0687">Ribonucleoprotein</keyword>
<sequence>SSGIRRRSPVIWGELQKESRAHIHQDGSLGYILPVFGPVDLKNLADFPEKWFVNCKMSRSPKVIEVAKNPMLSWDLGAELSVDSLTFSQQIEYAAISIAQGLVVLVHAHEGVKKYMKEANPVIDEHKVCVETICSLKICNNSQFRKPRRRGPSRIDGNLGGMVTTVSGLRLKPRRRGPSRIDQEIISHFGLMATCDREEELGHMGQVCKIEFEGIKM</sequence>
<reference evidence="2" key="1">
    <citation type="journal article" date="2019" name="Curr. Biol.">
        <title>Genome Sequence of Striga asiatica Provides Insight into the Evolution of Plant Parasitism.</title>
        <authorList>
            <person name="Yoshida S."/>
            <person name="Kim S."/>
            <person name="Wafula E.K."/>
            <person name="Tanskanen J."/>
            <person name="Kim Y.M."/>
            <person name="Honaas L."/>
            <person name="Yang Z."/>
            <person name="Spallek T."/>
            <person name="Conn C.E."/>
            <person name="Ichihashi Y."/>
            <person name="Cheong K."/>
            <person name="Cui S."/>
            <person name="Der J.P."/>
            <person name="Gundlach H."/>
            <person name="Jiao Y."/>
            <person name="Hori C."/>
            <person name="Ishida J.K."/>
            <person name="Kasahara H."/>
            <person name="Kiba T."/>
            <person name="Kim M.S."/>
            <person name="Koo N."/>
            <person name="Laohavisit A."/>
            <person name="Lee Y.H."/>
            <person name="Lumba S."/>
            <person name="McCourt P."/>
            <person name="Mortimer J.C."/>
            <person name="Mutuku J.M."/>
            <person name="Nomura T."/>
            <person name="Sasaki-Sekimoto Y."/>
            <person name="Seto Y."/>
            <person name="Wang Y."/>
            <person name="Wakatake T."/>
            <person name="Sakakibara H."/>
            <person name="Demura T."/>
            <person name="Yamaguchi S."/>
            <person name="Yoneyama K."/>
            <person name="Manabe R.I."/>
            <person name="Nelson D.C."/>
            <person name="Schulman A.H."/>
            <person name="Timko M.P."/>
            <person name="dePamphilis C.W."/>
            <person name="Choi D."/>
            <person name="Shirasu K."/>
        </authorList>
    </citation>
    <scope>NUCLEOTIDE SEQUENCE [LARGE SCALE GENOMIC DNA]</scope>
    <source>
        <strain evidence="2">cv. UVA1</strain>
    </source>
</reference>
<evidence type="ECO:0000313" key="1">
    <source>
        <dbReference type="EMBL" id="GER50493.1"/>
    </source>
</evidence>
<name>A0A5A7QYM1_STRAF</name>
<keyword evidence="2" id="KW-1185">Reference proteome</keyword>